<keyword evidence="2" id="KW-1184">Jasmonic acid signaling pathway</keyword>
<comment type="similarity">
    <text evidence="1 2">Belongs to the TIFY/JAZ family.</text>
</comment>
<dbReference type="InterPro" id="IPR040390">
    <property type="entry name" value="TIFY/JAZ"/>
</dbReference>
<comment type="function">
    <text evidence="2">Repressor of jasmonate responses.</text>
</comment>
<comment type="subcellular location">
    <subcellularLocation>
        <location evidence="2">Nucleus</location>
    </subcellularLocation>
</comment>
<dbReference type="Pfam" id="PF09425">
    <property type="entry name" value="Jas_motif"/>
    <property type="match status" value="1"/>
</dbReference>
<dbReference type="InterPro" id="IPR010399">
    <property type="entry name" value="Tify_dom"/>
</dbReference>
<dbReference type="STRING" id="3821.A0A151TCZ3"/>
<organism evidence="5 6">
    <name type="scientific">Cajanus cajan</name>
    <name type="common">Pigeon pea</name>
    <name type="synonym">Cajanus indicus</name>
    <dbReference type="NCBI Taxonomy" id="3821"/>
    <lineage>
        <taxon>Eukaryota</taxon>
        <taxon>Viridiplantae</taxon>
        <taxon>Streptophyta</taxon>
        <taxon>Embryophyta</taxon>
        <taxon>Tracheophyta</taxon>
        <taxon>Spermatophyta</taxon>
        <taxon>Magnoliopsida</taxon>
        <taxon>eudicotyledons</taxon>
        <taxon>Gunneridae</taxon>
        <taxon>Pentapetalae</taxon>
        <taxon>rosids</taxon>
        <taxon>fabids</taxon>
        <taxon>Fabales</taxon>
        <taxon>Fabaceae</taxon>
        <taxon>Papilionoideae</taxon>
        <taxon>50 kb inversion clade</taxon>
        <taxon>NPAAA clade</taxon>
        <taxon>indigoferoid/millettioid clade</taxon>
        <taxon>Phaseoleae</taxon>
        <taxon>Cajanus</taxon>
    </lineage>
</organism>
<feature type="domain" description="Tify" evidence="4">
    <location>
        <begin position="61"/>
        <end position="96"/>
    </location>
</feature>
<evidence type="ECO:0000313" key="6">
    <source>
        <dbReference type="Proteomes" id="UP000075243"/>
    </source>
</evidence>
<gene>
    <name evidence="5" type="ORF">KK1_019521</name>
</gene>
<dbReference type="PANTHER" id="PTHR33077:SF133">
    <property type="entry name" value="PROTEIN TIFY"/>
    <property type="match status" value="1"/>
</dbReference>
<dbReference type="PANTHER" id="PTHR33077">
    <property type="entry name" value="PROTEIN TIFY 4A-RELATED-RELATED"/>
    <property type="match status" value="1"/>
</dbReference>
<name>A0A151TCZ3_CAJCA</name>
<sequence>MRYPESLCLIGSSETSCYSATAMELFPTPRNSTAVPFLSAQVDYPRYSDVSTIVKSRSMEKEPKTAQLTIFYAGQVVVFDDFPAVEEIMLFASKGVSQNQKSFAHAHTHNNQQKNHPLVIPNTTPQVPPKPFFCDISIARKASLSRFLEKRKDRQVSQTKKCCWVNVSILIYTNNSLILCILFYFYKL</sequence>
<dbReference type="GO" id="GO:2000022">
    <property type="term" value="P:regulation of jasmonic acid mediated signaling pathway"/>
    <property type="evidence" value="ECO:0007669"/>
    <property type="project" value="UniProtKB-UniRule"/>
</dbReference>
<evidence type="ECO:0000256" key="1">
    <source>
        <dbReference type="ARBA" id="ARBA00008614"/>
    </source>
</evidence>
<keyword evidence="2" id="KW-0539">Nucleus</keyword>
<keyword evidence="6" id="KW-1185">Reference proteome</keyword>
<keyword evidence="3" id="KW-0812">Transmembrane</keyword>
<proteinExistence type="inferred from homology"/>
<evidence type="ECO:0000256" key="3">
    <source>
        <dbReference type="SAM" id="Phobius"/>
    </source>
</evidence>
<dbReference type="Gramene" id="C.cajan_18969.t">
    <property type="protein sequence ID" value="C.cajan_18969.t"/>
    <property type="gene ID" value="C.cajan_18969"/>
</dbReference>
<dbReference type="PROSITE" id="PS51320">
    <property type="entry name" value="TIFY"/>
    <property type="match status" value="1"/>
</dbReference>
<comment type="domain">
    <text evidence="2">The jas domain is required for interaction with COI1.</text>
</comment>
<evidence type="ECO:0000259" key="4">
    <source>
        <dbReference type="PROSITE" id="PS51320"/>
    </source>
</evidence>
<dbReference type="Proteomes" id="UP000075243">
    <property type="component" value="Chromosome 7"/>
</dbReference>
<dbReference type="GO" id="GO:0005634">
    <property type="term" value="C:nucleus"/>
    <property type="evidence" value="ECO:0007669"/>
    <property type="project" value="UniProtKB-SubCell"/>
</dbReference>
<dbReference type="SMART" id="SM00979">
    <property type="entry name" value="TIFY"/>
    <property type="match status" value="1"/>
</dbReference>
<dbReference type="Pfam" id="PF06200">
    <property type="entry name" value="tify"/>
    <property type="match status" value="1"/>
</dbReference>
<accession>A0A151TCZ3</accession>
<keyword evidence="3" id="KW-0472">Membrane</keyword>
<evidence type="ECO:0000256" key="2">
    <source>
        <dbReference type="RuleBase" id="RU369065"/>
    </source>
</evidence>
<keyword evidence="3" id="KW-1133">Transmembrane helix</keyword>
<dbReference type="AlphaFoldDB" id="A0A151TCZ3"/>
<dbReference type="GO" id="GO:0009611">
    <property type="term" value="P:response to wounding"/>
    <property type="evidence" value="ECO:0007669"/>
    <property type="project" value="UniProtKB-UniRule"/>
</dbReference>
<dbReference type="InterPro" id="IPR018467">
    <property type="entry name" value="CCT_CS"/>
</dbReference>
<feature type="transmembrane region" description="Helical" evidence="3">
    <location>
        <begin position="164"/>
        <end position="186"/>
    </location>
</feature>
<evidence type="ECO:0000313" key="5">
    <source>
        <dbReference type="EMBL" id="KYP64908.1"/>
    </source>
</evidence>
<dbReference type="GO" id="GO:0031347">
    <property type="term" value="P:regulation of defense response"/>
    <property type="evidence" value="ECO:0007669"/>
    <property type="project" value="UniProtKB-UniRule"/>
</dbReference>
<reference evidence="5 6" key="1">
    <citation type="journal article" date="2012" name="Nat. Biotechnol.">
        <title>Draft genome sequence of pigeonpea (Cajanus cajan), an orphan legume crop of resource-poor farmers.</title>
        <authorList>
            <person name="Varshney R.K."/>
            <person name="Chen W."/>
            <person name="Li Y."/>
            <person name="Bharti A.K."/>
            <person name="Saxena R.K."/>
            <person name="Schlueter J.A."/>
            <person name="Donoghue M.T."/>
            <person name="Azam S."/>
            <person name="Fan G."/>
            <person name="Whaley A.M."/>
            <person name="Farmer A.D."/>
            <person name="Sheridan J."/>
            <person name="Iwata A."/>
            <person name="Tuteja R."/>
            <person name="Penmetsa R.V."/>
            <person name="Wu W."/>
            <person name="Upadhyaya H.D."/>
            <person name="Yang S.P."/>
            <person name="Shah T."/>
            <person name="Saxena K.B."/>
            <person name="Michael T."/>
            <person name="McCombie W.R."/>
            <person name="Yang B."/>
            <person name="Zhang G."/>
            <person name="Yang H."/>
            <person name="Wang J."/>
            <person name="Spillane C."/>
            <person name="Cook D.R."/>
            <person name="May G.D."/>
            <person name="Xu X."/>
            <person name="Jackson S.A."/>
        </authorList>
    </citation>
    <scope>NUCLEOTIDE SEQUENCE [LARGE SCALE GENOMIC DNA]</scope>
    <source>
        <strain evidence="6">cv. Asha</strain>
    </source>
</reference>
<dbReference type="EMBL" id="CM003609">
    <property type="protein sequence ID" value="KYP64908.1"/>
    <property type="molecule type" value="Genomic_DNA"/>
</dbReference>
<protein>
    <recommendedName>
        <fullName evidence="2">Protein TIFY</fullName>
    </recommendedName>
    <alternativeName>
        <fullName evidence="2">Jasmonate ZIM domain-containing protein</fullName>
    </alternativeName>
</protein>